<protein>
    <recommendedName>
        <fullName evidence="2">YdbS-like PH domain-containing protein</fullName>
    </recommendedName>
</protein>
<dbReference type="KEGG" id="cprv:CYPRO_1489"/>
<keyword evidence="4" id="KW-1185">Reference proteome</keyword>
<keyword evidence="1" id="KW-0812">Transmembrane</keyword>
<dbReference type="PANTHER" id="PTHR34473:SF2">
    <property type="entry name" value="UPF0699 TRANSMEMBRANE PROTEIN YDBT"/>
    <property type="match status" value="1"/>
</dbReference>
<dbReference type="Proteomes" id="UP000254808">
    <property type="component" value="Chromosome"/>
</dbReference>
<organism evidence="3 4">
    <name type="scientific">Cyclonatronum proteinivorum</name>
    <dbReference type="NCBI Taxonomy" id="1457365"/>
    <lineage>
        <taxon>Bacteria</taxon>
        <taxon>Pseudomonadati</taxon>
        <taxon>Balneolota</taxon>
        <taxon>Balneolia</taxon>
        <taxon>Balneolales</taxon>
        <taxon>Cyclonatronaceae</taxon>
        <taxon>Cyclonatronum</taxon>
    </lineage>
</organism>
<dbReference type="EMBL" id="CP027806">
    <property type="protein sequence ID" value="AXJ00745.1"/>
    <property type="molecule type" value="Genomic_DNA"/>
</dbReference>
<sequence length="159" mass="18050">MRPDPEHKIDPKAIPAWRIAGGLGSLFWWFLPVIYGFIALGGGASRWMILILTSLVVLNTILQASIIPKIRWQRWSYQIDKHEIYLKSGIFVIRRVLIPVNRIQHVDTRQGPILRSFNLSTVTITTAATTHEIPALNDEVADEVRNRISDLARSADEDV</sequence>
<keyword evidence="1" id="KW-0472">Membrane</keyword>
<dbReference type="Pfam" id="PF03703">
    <property type="entry name" value="bPH_2"/>
    <property type="match status" value="1"/>
</dbReference>
<reference evidence="3 4" key="1">
    <citation type="submission" date="2018-03" db="EMBL/GenBank/DDBJ databases">
        <title>Phenotypic and genomic properties of Cyclonatronum proteinivorum gen. nov., sp. nov., a haloalkaliphilic bacteroidete from soda lakes possessing Na+-translocating rhodopsin.</title>
        <authorList>
            <person name="Toshchakov S.V."/>
            <person name="Korzhenkov A."/>
            <person name="Samarov N.I."/>
            <person name="Kublanov I.V."/>
            <person name="Muntyan M.S."/>
            <person name="Sorokin D.Y."/>
        </authorList>
    </citation>
    <scope>NUCLEOTIDE SEQUENCE [LARGE SCALE GENOMIC DNA]</scope>
    <source>
        <strain evidence="3 4">Omega</strain>
    </source>
</reference>
<evidence type="ECO:0000313" key="3">
    <source>
        <dbReference type="EMBL" id="AXJ00745.1"/>
    </source>
</evidence>
<evidence type="ECO:0000313" key="4">
    <source>
        <dbReference type="Proteomes" id="UP000254808"/>
    </source>
</evidence>
<name>A0A345UJU3_9BACT</name>
<feature type="transmembrane region" description="Helical" evidence="1">
    <location>
        <begin position="20"/>
        <end position="41"/>
    </location>
</feature>
<keyword evidence="1" id="KW-1133">Transmembrane helix</keyword>
<evidence type="ECO:0000259" key="2">
    <source>
        <dbReference type="Pfam" id="PF03703"/>
    </source>
</evidence>
<dbReference type="InterPro" id="IPR005182">
    <property type="entry name" value="YdbS-like_PH"/>
</dbReference>
<evidence type="ECO:0000256" key="1">
    <source>
        <dbReference type="SAM" id="Phobius"/>
    </source>
</evidence>
<feature type="transmembrane region" description="Helical" evidence="1">
    <location>
        <begin position="47"/>
        <end position="67"/>
    </location>
</feature>
<feature type="domain" description="YdbS-like PH" evidence="2">
    <location>
        <begin position="72"/>
        <end position="148"/>
    </location>
</feature>
<dbReference type="RefSeq" id="WP_114984008.1">
    <property type="nucleotide sequence ID" value="NZ_CP027806.1"/>
</dbReference>
<dbReference type="AlphaFoldDB" id="A0A345UJU3"/>
<gene>
    <name evidence="3" type="ORF">CYPRO_1489</name>
</gene>
<dbReference type="PANTHER" id="PTHR34473">
    <property type="entry name" value="UPF0699 TRANSMEMBRANE PROTEIN YDBS"/>
    <property type="match status" value="1"/>
</dbReference>
<accession>A0A345UJU3</accession>
<dbReference type="OrthoDB" id="1524472at2"/>
<proteinExistence type="predicted"/>